<evidence type="ECO:0000313" key="1">
    <source>
        <dbReference type="EMBL" id="KAF2234415.1"/>
    </source>
</evidence>
<evidence type="ECO:0000313" key="2">
    <source>
        <dbReference type="Proteomes" id="UP000800092"/>
    </source>
</evidence>
<dbReference type="Proteomes" id="UP000800092">
    <property type="component" value="Unassembled WGS sequence"/>
</dbReference>
<organism evidence="1 2">
    <name type="scientific">Viridothelium virens</name>
    <name type="common">Speckled blister lichen</name>
    <name type="synonym">Trypethelium virens</name>
    <dbReference type="NCBI Taxonomy" id="1048519"/>
    <lineage>
        <taxon>Eukaryota</taxon>
        <taxon>Fungi</taxon>
        <taxon>Dikarya</taxon>
        <taxon>Ascomycota</taxon>
        <taxon>Pezizomycotina</taxon>
        <taxon>Dothideomycetes</taxon>
        <taxon>Dothideomycetes incertae sedis</taxon>
        <taxon>Trypetheliales</taxon>
        <taxon>Trypetheliaceae</taxon>
        <taxon>Viridothelium</taxon>
    </lineage>
</organism>
<dbReference type="EMBL" id="ML991799">
    <property type="protein sequence ID" value="KAF2234415.1"/>
    <property type="molecule type" value="Genomic_DNA"/>
</dbReference>
<keyword evidence="2" id="KW-1185">Reference proteome</keyword>
<reference evidence="1" key="1">
    <citation type="journal article" date="2020" name="Stud. Mycol.">
        <title>101 Dothideomycetes genomes: a test case for predicting lifestyles and emergence of pathogens.</title>
        <authorList>
            <person name="Haridas S."/>
            <person name="Albert R."/>
            <person name="Binder M."/>
            <person name="Bloem J."/>
            <person name="Labutti K."/>
            <person name="Salamov A."/>
            <person name="Andreopoulos B."/>
            <person name="Baker S."/>
            <person name="Barry K."/>
            <person name="Bills G."/>
            <person name="Bluhm B."/>
            <person name="Cannon C."/>
            <person name="Castanera R."/>
            <person name="Culley D."/>
            <person name="Daum C."/>
            <person name="Ezra D."/>
            <person name="Gonzalez J."/>
            <person name="Henrissat B."/>
            <person name="Kuo A."/>
            <person name="Liang C."/>
            <person name="Lipzen A."/>
            <person name="Lutzoni F."/>
            <person name="Magnuson J."/>
            <person name="Mondo S."/>
            <person name="Nolan M."/>
            <person name="Ohm R."/>
            <person name="Pangilinan J."/>
            <person name="Park H.-J."/>
            <person name="Ramirez L."/>
            <person name="Alfaro M."/>
            <person name="Sun H."/>
            <person name="Tritt A."/>
            <person name="Yoshinaga Y."/>
            <person name="Zwiers L.-H."/>
            <person name="Turgeon B."/>
            <person name="Goodwin S."/>
            <person name="Spatafora J."/>
            <person name="Crous P."/>
            <person name="Grigoriev I."/>
        </authorList>
    </citation>
    <scope>NUCLEOTIDE SEQUENCE</scope>
    <source>
        <strain evidence="1">Tuck. ex Michener</strain>
    </source>
</reference>
<protein>
    <submittedName>
        <fullName evidence="1">Uncharacterized protein</fullName>
    </submittedName>
</protein>
<accession>A0A6A6H8P3</accession>
<sequence>MRVLVLFDHGIAVLGFMTNASSSVAAHVLCCQEVSESDCCITKKTSGRQPLYPPRQGISNKVIPFVLVPSLTLHSHLDDIDLGCASIQDQLPGRHSSPFTDGHPGHCPPRKAARTWHTVTCRPT</sequence>
<proteinExistence type="predicted"/>
<name>A0A6A6H8P3_VIRVR</name>
<gene>
    <name evidence="1" type="ORF">EV356DRAFT_160942</name>
</gene>
<dbReference type="AlphaFoldDB" id="A0A6A6H8P3"/>